<evidence type="ECO:0000259" key="9">
    <source>
        <dbReference type="Pfam" id="PF16555"/>
    </source>
</evidence>
<evidence type="ECO:0000256" key="3">
    <source>
        <dbReference type="ARBA" id="ARBA00022525"/>
    </source>
</evidence>
<feature type="signal peptide" evidence="7">
    <location>
        <begin position="1"/>
        <end position="27"/>
    </location>
</feature>
<evidence type="ECO:0000256" key="7">
    <source>
        <dbReference type="SAM" id="SignalP"/>
    </source>
</evidence>
<dbReference type="InterPro" id="IPR013783">
    <property type="entry name" value="Ig-like_fold"/>
</dbReference>
<keyword evidence="2" id="KW-0134">Cell wall</keyword>
<dbReference type="SUPFAM" id="SSF49478">
    <property type="entry name" value="Cna protein B-type domain"/>
    <property type="match status" value="3"/>
</dbReference>
<feature type="transmembrane region" description="Helical" evidence="6">
    <location>
        <begin position="533"/>
        <end position="554"/>
    </location>
</feature>
<dbReference type="InterPro" id="IPR026466">
    <property type="entry name" value="Fim_isopep_form_D2_dom"/>
</dbReference>
<dbReference type="Gene3D" id="2.60.40.740">
    <property type="match status" value="1"/>
</dbReference>
<comment type="similarity">
    <text evidence="1">Belongs to the serine-aspartate repeat-containing protein (SDr) family.</text>
</comment>
<comment type="caution">
    <text evidence="11">The sequence shown here is derived from an EMBL/GenBank/DDBJ whole genome shotgun (WGS) entry which is preliminary data.</text>
</comment>
<gene>
    <name evidence="11" type="ORF">CBF30_09755</name>
</gene>
<dbReference type="InterPro" id="IPR019931">
    <property type="entry name" value="LPXTG_anchor"/>
</dbReference>
<keyword evidence="5" id="KW-0572">Peptidoglycan-anchor</keyword>
<feature type="domain" description="SpaA-like prealbumin fold" evidence="10">
    <location>
        <begin position="436"/>
        <end position="517"/>
    </location>
</feature>
<keyword evidence="12" id="KW-1185">Reference proteome</keyword>
<feature type="domain" description="Gram-positive pilin subunit D1 N-terminal" evidence="9">
    <location>
        <begin position="34"/>
        <end position="165"/>
    </location>
</feature>
<protein>
    <recommendedName>
        <fullName evidence="13">Gram-positive cocci surface proteins LPxTG domain-containing protein</fullName>
    </recommendedName>
</protein>
<evidence type="ECO:0000259" key="8">
    <source>
        <dbReference type="Pfam" id="PF00746"/>
    </source>
</evidence>
<dbReference type="RefSeq" id="WP_126825970.1">
    <property type="nucleotide sequence ID" value="NZ_JBHLWU010000001.1"/>
</dbReference>
<evidence type="ECO:0000313" key="12">
    <source>
        <dbReference type="Proteomes" id="UP000288669"/>
    </source>
</evidence>
<dbReference type="AlphaFoldDB" id="A0A430AFN2"/>
<keyword evidence="6" id="KW-0472">Membrane</keyword>
<dbReference type="InterPro" id="IPR032364">
    <property type="entry name" value="GramPos_pilinD1_N"/>
</dbReference>
<feature type="chain" id="PRO_5019583865" description="Gram-positive cocci surface proteins LPxTG domain-containing protein" evidence="7">
    <location>
        <begin position="28"/>
        <end position="561"/>
    </location>
</feature>
<dbReference type="NCBIfam" id="NF033902">
    <property type="entry name" value="iso_D2_wall_anc"/>
    <property type="match status" value="1"/>
</dbReference>
<organism evidence="11 12">
    <name type="scientific">Vagococcus entomophilus</name>
    <dbReference type="NCBI Taxonomy" id="1160095"/>
    <lineage>
        <taxon>Bacteria</taxon>
        <taxon>Bacillati</taxon>
        <taxon>Bacillota</taxon>
        <taxon>Bacilli</taxon>
        <taxon>Lactobacillales</taxon>
        <taxon>Enterococcaceae</taxon>
        <taxon>Vagococcus</taxon>
    </lineage>
</organism>
<reference evidence="11 12" key="1">
    <citation type="submission" date="2017-05" db="EMBL/GenBank/DDBJ databases">
        <title>Vagococcus spp. assemblies.</title>
        <authorList>
            <person name="Gulvik C.A."/>
        </authorList>
    </citation>
    <scope>NUCLEOTIDE SEQUENCE [LARGE SCALE GENOMIC DNA]</scope>
    <source>
        <strain evidence="11 12">DSM 24756</strain>
    </source>
</reference>
<keyword evidence="3" id="KW-0964">Secreted</keyword>
<name>A0A430AFN2_9ENTE</name>
<dbReference type="Proteomes" id="UP000288669">
    <property type="component" value="Unassembled WGS sequence"/>
</dbReference>
<feature type="domain" description="Gram-positive cocci surface proteins LPxTG" evidence="8">
    <location>
        <begin position="524"/>
        <end position="560"/>
    </location>
</feature>
<dbReference type="Gene3D" id="2.60.40.10">
    <property type="entry name" value="Immunoglobulins"/>
    <property type="match status" value="3"/>
</dbReference>
<sequence length="561" mass="60299">MKNYLLKISAVLFVLFGAVVGTTSASATVNFAQKGSVNVHKFSYENAQNQEDKSLYSDGTGLGNQTVPQGAKPLSGVTFKLTQTHRLNATTGELEAVTNGASTTGVTDNDGNYSFTNLELGRYQLVEVSAPGNIIDKQVYTIDVPLTSTDGTSEIYDVHVYPKNTPVRGSVELTKKGEGSDAQALNGAKFKLFKEDGTAVNDTTYTTENGKVKIEGLPYGKYYFQETAAPDGYALNNTKVPFEIKETTDNTQPDLVSVSLQDYKVPDVDKAQKDVNETTYGKSTTTLIGETVDFKLTTTAPTDIADYTKFGLHDNLDSRLTYTPDTAKVAIEKADGSQGASLEKGTDYTLEPADGQGGSQIKVALTASGIKKLAATDKLVLTFSAVVNTTASQDQIIPNTAVVDYDNNKGEDSSKESKPTETKVKEGKVAIVKYKAGDTSKTLEGATFHLEKQDKDGNWVTIEGSEKTTPENGQLNWDKLVSGNYRLVETKAPKGYNLLAKPIEFTVNDSEKVSQTINVANVPKGQIPQTGGIGTILFTVLGVSLMGVALWVLVKDKKKNA</sequence>
<feature type="domain" description="SpaA-like prealbumin fold" evidence="10">
    <location>
        <begin position="169"/>
        <end position="248"/>
    </location>
</feature>
<dbReference type="NCBIfam" id="TIGR01167">
    <property type="entry name" value="LPXTG_anchor"/>
    <property type="match status" value="1"/>
</dbReference>
<dbReference type="InterPro" id="IPR041033">
    <property type="entry name" value="SpaA_PFL_dom_1"/>
</dbReference>
<keyword evidence="6" id="KW-1133">Transmembrane helix</keyword>
<dbReference type="Pfam" id="PF16555">
    <property type="entry name" value="GramPos_pilinD1"/>
    <property type="match status" value="1"/>
</dbReference>
<evidence type="ECO:0000256" key="4">
    <source>
        <dbReference type="ARBA" id="ARBA00022729"/>
    </source>
</evidence>
<evidence type="ECO:0000256" key="6">
    <source>
        <dbReference type="SAM" id="Phobius"/>
    </source>
</evidence>
<keyword evidence="6" id="KW-0812">Transmembrane</keyword>
<dbReference type="PANTHER" id="PTHR36108:SF13">
    <property type="entry name" value="COLOSSIN-B-RELATED"/>
    <property type="match status" value="1"/>
</dbReference>
<dbReference type="InterPro" id="IPR048052">
    <property type="entry name" value="FM1-like"/>
</dbReference>
<dbReference type="OrthoDB" id="2199792at2"/>
<evidence type="ECO:0000256" key="2">
    <source>
        <dbReference type="ARBA" id="ARBA00022512"/>
    </source>
</evidence>
<dbReference type="Pfam" id="PF00746">
    <property type="entry name" value="Gram_pos_anchor"/>
    <property type="match status" value="1"/>
</dbReference>
<accession>A0A430AFN2</accession>
<evidence type="ECO:0000313" key="11">
    <source>
        <dbReference type="EMBL" id="RSU06524.1"/>
    </source>
</evidence>
<dbReference type="NCBIfam" id="TIGR04226">
    <property type="entry name" value="RrgB_K2N_iso_D2"/>
    <property type="match status" value="1"/>
</dbReference>
<evidence type="ECO:0000259" key="10">
    <source>
        <dbReference type="Pfam" id="PF17802"/>
    </source>
</evidence>
<dbReference type="PANTHER" id="PTHR36108">
    <property type="entry name" value="COLOSSIN-B-RELATED"/>
    <property type="match status" value="1"/>
</dbReference>
<keyword evidence="4 7" id="KW-0732">Signal</keyword>
<dbReference type="EMBL" id="NGJZ01000003">
    <property type="protein sequence ID" value="RSU06524.1"/>
    <property type="molecule type" value="Genomic_DNA"/>
</dbReference>
<evidence type="ECO:0000256" key="1">
    <source>
        <dbReference type="ARBA" id="ARBA00007257"/>
    </source>
</evidence>
<evidence type="ECO:0000256" key="5">
    <source>
        <dbReference type="ARBA" id="ARBA00023088"/>
    </source>
</evidence>
<dbReference type="Pfam" id="PF17802">
    <property type="entry name" value="SpaA"/>
    <property type="match status" value="2"/>
</dbReference>
<evidence type="ECO:0008006" key="13">
    <source>
        <dbReference type="Google" id="ProtNLM"/>
    </source>
</evidence>
<proteinExistence type="inferred from homology"/>